<keyword evidence="1" id="KW-0233">DNA recombination</keyword>
<dbReference type="Proteomes" id="UP000275408">
    <property type="component" value="Unassembled WGS sequence"/>
</dbReference>
<dbReference type="GO" id="GO:0003677">
    <property type="term" value="F:DNA binding"/>
    <property type="evidence" value="ECO:0007669"/>
    <property type="project" value="InterPro"/>
</dbReference>
<dbReference type="PROSITE" id="PS51898">
    <property type="entry name" value="TYR_RECOMBINASE"/>
    <property type="match status" value="1"/>
</dbReference>
<proteinExistence type="predicted"/>
<dbReference type="EMBL" id="RCHS01001811">
    <property type="protein sequence ID" value="RMX51142.1"/>
    <property type="molecule type" value="Genomic_DNA"/>
</dbReference>
<accession>A0A3M6UBW2</accession>
<gene>
    <name evidence="3" type="ORF">pdam_00015793</name>
</gene>
<feature type="domain" description="Tyr recombinase" evidence="2">
    <location>
        <begin position="133"/>
        <end position="359"/>
    </location>
</feature>
<reference evidence="3 4" key="1">
    <citation type="journal article" date="2018" name="Sci. Rep.">
        <title>Comparative analysis of the Pocillopora damicornis genome highlights role of immune system in coral evolution.</title>
        <authorList>
            <person name="Cunning R."/>
            <person name="Bay R.A."/>
            <person name="Gillette P."/>
            <person name="Baker A.C."/>
            <person name="Traylor-Knowles N."/>
        </authorList>
    </citation>
    <scope>NUCLEOTIDE SEQUENCE [LARGE SCALE GENOMIC DNA]</scope>
    <source>
        <strain evidence="3">RSMAS</strain>
        <tissue evidence="3">Whole animal</tissue>
    </source>
</reference>
<evidence type="ECO:0000313" key="4">
    <source>
        <dbReference type="Proteomes" id="UP000275408"/>
    </source>
</evidence>
<evidence type="ECO:0000259" key="2">
    <source>
        <dbReference type="PROSITE" id="PS51898"/>
    </source>
</evidence>
<dbReference type="InterPro" id="IPR002104">
    <property type="entry name" value="Integrase_catalytic"/>
</dbReference>
<organism evidence="3 4">
    <name type="scientific">Pocillopora damicornis</name>
    <name type="common">Cauliflower coral</name>
    <name type="synonym">Millepora damicornis</name>
    <dbReference type="NCBI Taxonomy" id="46731"/>
    <lineage>
        <taxon>Eukaryota</taxon>
        <taxon>Metazoa</taxon>
        <taxon>Cnidaria</taxon>
        <taxon>Anthozoa</taxon>
        <taxon>Hexacorallia</taxon>
        <taxon>Scleractinia</taxon>
        <taxon>Astrocoeniina</taxon>
        <taxon>Pocilloporidae</taxon>
        <taxon>Pocillopora</taxon>
    </lineage>
</organism>
<comment type="caution">
    <text evidence="3">The sequence shown here is derived from an EMBL/GenBank/DDBJ whole genome shotgun (WGS) entry which is preliminary data.</text>
</comment>
<protein>
    <recommendedName>
        <fullName evidence="2">Tyr recombinase domain-containing protein</fullName>
    </recommendedName>
</protein>
<dbReference type="Pfam" id="PF00589">
    <property type="entry name" value="Phage_integrase"/>
    <property type="match status" value="1"/>
</dbReference>
<dbReference type="PANTHER" id="PTHR34605">
    <property type="entry name" value="PHAGE_INTEGRASE DOMAIN-CONTAINING PROTEIN"/>
    <property type="match status" value="1"/>
</dbReference>
<sequence length="359" mass="40258">ISCWIVLLTLPYFNSRLDIFHSGFWAFRDGPLDDLLEGLKDRLKTTVLSCKANGTFIVYNRAFYGWNQFANDKLNGKAFLASFFHRLLVETHSPSAVDSAFYGLKRASDLAGIPSLTDDAIAEAMSTAPKRVHGTSVLSRKQPISALLIHDIKKSDLDNPVKLRNVSMYVLSFAGFFRFDDVSRIRRRDISFKEGFMIIKVLKSKNDQLRKGVEVIILQSSSSVFPVELLKRYLVMFKIPPDSKDFISSPFLKGRALASLLPLISPLVPPDSKDFIFRPISKGKGSCKLVDPDKPISYSTIRGPFRRDLQGLGVEPSKFGLHSLRSGGATMVANNGVNDGVFQRHGRWKSVQAKDIRRR</sequence>
<dbReference type="InterPro" id="IPR013762">
    <property type="entry name" value="Integrase-like_cat_sf"/>
</dbReference>
<name>A0A3M6UBW2_POCDA</name>
<dbReference type="PANTHER" id="PTHR34605:SF4">
    <property type="entry name" value="DNA ADENINE METHYLTRANSFERASE"/>
    <property type="match status" value="1"/>
</dbReference>
<dbReference type="InterPro" id="IPR052925">
    <property type="entry name" value="Phage_Integrase-like_Recomb"/>
</dbReference>
<feature type="non-terminal residue" evidence="3">
    <location>
        <position position="359"/>
    </location>
</feature>
<dbReference type="GO" id="GO:0015074">
    <property type="term" value="P:DNA integration"/>
    <property type="evidence" value="ECO:0007669"/>
    <property type="project" value="InterPro"/>
</dbReference>
<dbReference type="GO" id="GO:0006310">
    <property type="term" value="P:DNA recombination"/>
    <property type="evidence" value="ECO:0007669"/>
    <property type="project" value="UniProtKB-KW"/>
</dbReference>
<evidence type="ECO:0000313" key="3">
    <source>
        <dbReference type="EMBL" id="RMX51142.1"/>
    </source>
</evidence>
<dbReference type="Gene3D" id="1.10.443.10">
    <property type="entry name" value="Intergrase catalytic core"/>
    <property type="match status" value="1"/>
</dbReference>
<dbReference type="SUPFAM" id="SSF56349">
    <property type="entry name" value="DNA breaking-rejoining enzymes"/>
    <property type="match status" value="1"/>
</dbReference>
<dbReference type="AlphaFoldDB" id="A0A3M6UBW2"/>
<keyword evidence="4" id="KW-1185">Reference proteome</keyword>
<feature type="non-terminal residue" evidence="3">
    <location>
        <position position="1"/>
    </location>
</feature>
<dbReference type="InterPro" id="IPR011010">
    <property type="entry name" value="DNA_brk_join_enz"/>
</dbReference>
<evidence type="ECO:0000256" key="1">
    <source>
        <dbReference type="ARBA" id="ARBA00023172"/>
    </source>
</evidence>